<gene>
    <name evidence="1" type="ORF">J1C56_32425</name>
</gene>
<proteinExistence type="predicted"/>
<organism evidence="1 2">
    <name type="scientific">Aminobacter anthyllidis</name>
    <dbReference type="NCBI Taxonomy" id="1035067"/>
    <lineage>
        <taxon>Bacteria</taxon>
        <taxon>Pseudomonadati</taxon>
        <taxon>Pseudomonadota</taxon>
        <taxon>Alphaproteobacteria</taxon>
        <taxon>Hyphomicrobiales</taxon>
        <taxon>Phyllobacteriaceae</taxon>
        <taxon>Aminobacter</taxon>
    </lineage>
</organism>
<dbReference type="AlphaFoldDB" id="A0A9X1AHV5"/>
<evidence type="ECO:0000313" key="2">
    <source>
        <dbReference type="Proteomes" id="UP001138921"/>
    </source>
</evidence>
<reference evidence="1" key="2">
    <citation type="submission" date="2021-03" db="EMBL/GenBank/DDBJ databases">
        <authorList>
            <person name="Artuso I."/>
            <person name="Turrini P."/>
            <person name="Pirolo M."/>
            <person name="Lugli G.A."/>
            <person name="Ventura M."/>
            <person name="Visca P."/>
        </authorList>
    </citation>
    <scope>NUCLEOTIDE SEQUENCE</scope>
    <source>
        <strain evidence="1">LMG 26462</strain>
    </source>
</reference>
<name>A0A9X1AHV5_9HYPH</name>
<keyword evidence="2" id="KW-1185">Reference proteome</keyword>
<accession>A0A9X1AHV5</accession>
<reference evidence="1" key="1">
    <citation type="journal article" date="2021" name="Microorganisms">
        <title>Phylogenomic Reconstruction and Metabolic Potential of the Genus Aminobacter.</title>
        <authorList>
            <person name="Artuso I."/>
            <person name="Turrini P."/>
            <person name="Pirolo M."/>
            <person name="Lugli G.A."/>
            <person name="Ventura M."/>
            <person name="Visca P."/>
        </authorList>
    </citation>
    <scope>NUCLEOTIDE SEQUENCE</scope>
    <source>
        <strain evidence="1">LMG 26462</strain>
    </source>
</reference>
<comment type="caution">
    <text evidence="1">The sequence shown here is derived from an EMBL/GenBank/DDBJ whole genome shotgun (WGS) entry which is preliminary data.</text>
</comment>
<sequence>MRLYSHGFIRRFLLHTLPDGLHRIPRAAGCLVRFQHSLSLRFLES</sequence>
<protein>
    <submittedName>
        <fullName evidence="1">Uncharacterized protein</fullName>
    </submittedName>
</protein>
<dbReference type="Proteomes" id="UP001138921">
    <property type="component" value="Unassembled WGS sequence"/>
</dbReference>
<evidence type="ECO:0000313" key="1">
    <source>
        <dbReference type="EMBL" id="MBT1160235.1"/>
    </source>
</evidence>
<dbReference type="EMBL" id="JAFLWW010000020">
    <property type="protein sequence ID" value="MBT1160235.1"/>
    <property type="molecule type" value="Genomic_DNA"/>
</dbReference>